<dbReference type="NCBIfam" id="NF038324">
    <property type="entry name" value="DrmB_fam"/>
    <property type="match status" value="1"/>
</dbReference>
<dbReference type="EMBL" id="VDUZ01000046">
    <property type="protein sequence ID" value="TXL71232.1"/>
    <property type="molecule type" value="Genomic_DNA"/>
</dbReference>
<dbReference type="RefSeq" id="WP_147850854.1">
    <property type="nucleotide sequence ID" value="NZ_VDUZ01000046.1"/>
</dbReference>
<dbReference type="Proteomes" id="UP000321638">
    <property type="component" value="Unassembled WGS sequence"/>
</dbReference>
<feature type="domain" description="MrfA-like Zn-binding" evidence="1">
    <location>
        <begin position="484"/>
        <end position="589"/>
    </location>
</feature>
<evidence type="ECO:0000259" key="1">
    <source>
        <dbReference type="Pfam" id="PF09369"/>
    </source>
</evidence>
<comment type="caution">
    <text evidence="2">The sequence shown here is derived from an EMBL/GenBank/DDBJ whole genome shotgun (WGS) entry which is preliminary data.</text>
</comment>
<reference evidence="2 3" key="1">
    <citation type="submission" date="2019-06" db="EMBL/GenBank/DDBJ databases">
        <title>New taxonomy in bacterial strain CC-CFT640, isolated from vineyard.</title>
        <authorList>
            <person name="Lin S.-Y."/>
            <person name="Tsai C.-F."/>
            <person name="Young C.-C."/>
        </authorList>
    </citation>
    <scope>NUCLEOTIDE SEQUENCE [LARGE SCALE GENOMIC DNA]</scope>
    <source>
        <strain evidence="2 3">CC-CFT640</strain>
    </source>
</reference>
<name>A0A5C8PCZ5_9HYPH</name>
<organism evidence="2 3">
    <name type="scientific">Vineibacter terrae</name>
    <dbReference type="NCBI Taxonomy" id="2586908"/>
    <lineage>
        <taxon>Bacteria</taxon>
        <taxon>Pseudomonadati</taxon>
        <taxon>Pseudomonadota</taxon>
        <taxon>Alphaproteobacteria</taxon>
        <taxon>Hyphomicrobiales</taxon>
        <taxon>Vineibacter</taxon>
    </lineage>
</organism>
<proteinExistence type="predicted"/>
<gene>
    <name evidence="2" type="ORF">FHP25_30865</name>
</gene>
<dbReference type="AlphaFoldDB" id="A0A5C8PCZ5"/>
<evidence type="ECO:0000313" key="3">
    <source>
        <dbReference type="Proteomes" id="UP000321638"/>
    </source>
</evidence>
<dbReference type="Pfam" id="PF09369">
    <property type="entry name" value="MZB"/>
    <property type="match status" value="1"/>
</dbReference>
<accession>A0A5C8PCZ5</accession>
<dbReference type="InterPro" id="IPR018973">
    <property type="entry name" value="MZB"/>
</dbReference>
<evidence type="ECO:0000313" key="2">
    <source>
        <dbReference type="EMBL" id="TXL71232.1"/>
    </source>
</evidence>
<keyword evidence="3" id="KW-1185">Reference proteome</keyword>
<dbReference type="InterPro" id="IPR047721">
    <property type="entry name" value="DrmB"/>
</dbReference>
<protein>
    <submittedName>
        <fullName evidence="2">DUF1998 domain-containing protein</fullName>
    </submittedName>
</protein>
<sequence>MTKNAQRLSQVISTFGPGAMVDLPTRSVVVGGLEHWDMQGNAFTTIAEPRLTTRLEQLLADQGRLAPGTRLSLRTPPVSANGAERMPRGVTAPVFPTWFVCEQVETGTTSGKATRRRRLVRWQDLDTRGRRRFVFDDGRKSEVTPIRFVAACEKGHLQDIDWRWVVHGSTPCQEPMWVEEEGTSADPAATSIVCGCGSRLSLRDAFLPGRLGKCRGERPWLLDRDPDGCGDKLKLLTRTATNTHFPQVYTVISLPTEDDELTRLVEELSADLAGVQSVGDVAQAKRFNPKVSASLGPYADGDIFDRLQRIRDGARIDARRSPKLSEFTVFASGRPEIGHNHPTAKLYAQTLPRDAWADPDARIDLSAIRNVVAVHRLREVSCLYGFTRFEAAPTSADGDIEDIQLAVRGAPISRDADWLPAIEQFGEGIFIHFDESAIARWLEREQTRPRHQKLLAGYGHWQRRFSRNAPQYPGTPYVLLHSISHALMAEICLDCGYPASSLKERVYALGSSRAGGDAEHCGILIYTASAGAQGTLGGLVAAAPRIASILHNALDRLRICSNDPVCADHEPDDKSGDRATHGAACHGCLLVAETSCEIRNLFLDRTLLIPTMAAEESSFFSAI</sequence>
<dbReference type="OrthoDB" id="9134227at2"/>